<evidence type="ECO:0000313" key="2">
    <source>
        <dbReference type="EMBL" id="TKR58873.1"/>
    </source>
</evidence>
<dbReference type="AlphaFoldDB" id="A0A4U5LS77"/>
<reference evidence="2 3" key="2">
    <citation type="journal article" date="2019" name="G3 (Bethesda)">
        <title>Hybrid Assembly of the Genome of the Entomopathogenic Nematode Steinernema carpocapsae Identifies the X-Chromosome.</title>
        <authorList>
            <person name="Serra L."/>
            <person name="Macchietto M."/>
            <person name="Macias-Munoz A."/>
            <person name="McGill C.J."/>
            <person name="Rodriguez I.M."/>
            <person name="Rodriguez B."/>
            <person name="Murad R."/>
            <person name="Mortazavi A."/>
        </authorList>
    </citation>
    <scope>NUCLEOTIDE SEQUENCE [LARGE SCALE GENOMIC DNA]</scope>
    <source>
        <strain evidence="2 3">ALL</strain>
    </source>
</reference>
<gene>
    <name evidence="2" type="ORF">L596_030260</name>
</gene>
<dbReference type="Proteomes" id="UP000298663">
    <property type="component" value="Unassembled WGS sequence"/>
</dbReference>
<comment type="caution">
    <text evidence="2">The sequence shown here is derived from an EMBL/GenBank/DDBJ whole genome shotgun (WGS) entry which is preliminary data.</text>
</comment>
<proteinExistence type="predicted"/>
<sequence>MGLRPVRTEANLFWWHYYPMTPRGLWSSGFKKVLAPQALRHLAILKKSDLWIGIIGLDSIAGVVARVDVVFVLALLVFLIRFIKAVFSEFIELDSSRLCKNI</sequence>
<protein>
    <submittedName>
        <fullName evidence="2">Uncharacterized protein</fullName>
    </submittedName>
</protein>
<feature type="transmembrane region" description="Helical" evidence="1">
    <location>
        <begin position="50"/>
        <end position="80"/>
    </location>
</feature>
<organism evidence="2 3">
    <name type="scientific">Steinernema carpocapsae</name>
    <name type="common">Entomopathogenic nematode</name>
    <dbReference type="NCBI Taxonomy" id="34508"/>
    <lineage>
        <taxon>Eukaryota</taxon>
        <taxon>Metazoa</taxon>
        <taxon>Ecdysozoa</taxon>
        <taxon>Nematoda</taxon>
        <taxon>Chromadorea</taxon>
        <taxon>Rhabditida</taxon>
        <taxon>Tylenchina</taxon>
        <taxon>Panagrolaimomorpha</taxon>
        <taxon>Strongyloidoidea</taxon>
        <taxon>Steinernematidae</taxon>
        <taxon>Steinernema</taxon>
    </lineage>
</organism>
<dbReference type="EMBL" id="AZBU02000013">
    <property type="protein sequence ID" value="TKR58873.1"/>
    <property type="molecule type" value="Genomic_DNA"/>
</dbReference>
<keyword evidence="1" id="KW-0472">Membrane</keyword>
<evidence type="ECO:0000256" key="1">
    <source>
        <dbReference type="SAM" id="Phobius"/>
    </source>
</evidence>
<name>A0A4U5LS77_STECR</name>
<keyword evidence="1" id="KW-1133">Transmembrane helix</keyword>
<evidence type="ECO:0000313" key="3">
    <source>
        <dbReference type="Proteomes" id="UP000298663"/>
    </source>
</evidence>
<reference evidence="2 3" key="1">
    <citation type="journal article" date="2015" name="Genome Biol.">
        <title>Comparative genomics of Steinernema reveals deeply conserved gene regulatory networks.</title>
        <authorList>
            <person name="Dillman A.R."/>
            <person name="Macchietto M."/>
            <person name="Porter C.F."/>
            <person name="Rogers A."/>
            <person name="Williams B."/>
            <person name="Antoshechkin I."/>
            <person name="Lee M.M."/>
            <person name="Goodwin Z."/>
            <person name="Lu X."/>
            <person name="Lewis E.E."/>
            <person name="Goodrich-Blair H."/>
            <person name="Stock S.P."/>
            <person name="Adams B.J."/>
            <person name="Sternberg P.W."/>
            <person name="Mortazavi A."/>
        </authorList>
    </citation>
    <scope>NUCLEOTIDE SEQUENCE [LARGE SCALE GENOMIC DNA]</scope>
    <source>
        <strain evidence="2 3">ALL</strain>
    </source>
</reference>
<keyword evidence="1" id="KW-0812">Transmembrane</keyword>
<accession>A0A4U5LS77</accession>
<keyword evidence="3" id="KW-1185">Reference proteome</keyword>